<dbReference type="PANTHER" id="PTHR35559">
    <property type="entry name" value="CHITIN-BINDING TYPE-4 DOMAIN-CONTAINING PROTEIN"/>
    <property type="match status" value="1"/>
</dbReference>
<keyword evidence="2" id="KW-0732">Signal</keyword>
<dbReference type="PANTHER" id="PTHR35559:SF1">
    <property type="entry name" value="CHITIN-BINDING TYPE-4 DOMAIN-CONTAINING PROTEIN"/>
    <property type="match status" value="1"/>
</dbReference>
<evidence type="ECO:0000256" key="1">
    <source>
        <dbReference type="SAM" id="MobiDB-lite"/>
    </source>
</evidence>
<evidence type="ECO:0000256" key="2">
    <source>
        <dbReference type="SAM" id="SignalP"/>
    </source>
</evidence>
<feature type="chain" id="PRO_5040948298" description="DUF7492 domain-containing protein" evidence="2">
    <location>
        <begin position="23"/>
        <end position="280"/>
    </location>
</feature>
<feature type="domain" description="DUF7492" evidence="3">
    <location>
        <begin position="21"/>
        <end position="108"/>
    </location>
</feature>
<feature type="signal peptide" evidence="2">
    <location>
        <begin position="1"/>
        <end position="22"/>
    </location>
</feature>
<name>A0A9W7ZYF4_9FUNG</name>
<evidence type="ECO:0000259" key="3">
    <source>
        <dbReference type="Pfam" id="PF24320"/>
    </source>
</evidence>
<comment type="caution">
    <text evidence="4">The sequence shown here is derived from an EMBL/GenBank/DDBJ whole genome shotgun (WGS) entry which is preliminary data.</text>
</comment>
<organism evidence="4 5">
    <name type="scientific">Tieghemiomyces parasiticus</name>
    <dbReference type="NCBI Taxonomy" id="78921"/>
    <lineage>
        <taxon>Eukaryota</taxon>
        <taxon>Fungi</taxon>
        <taxon>Fungi incertae sedis</taxon>
        <taxon>Zoopagomycota</taxon>
        <taxon>Kickxellomycotina</taxon>
        <taxon>Dimargaritomycetes</taxon>
        <taxon>Dimargaritales</taxon>
        <taxon>Dimargaritaceae</taxon>
        <taxon>Tieghemiomyces</taxon>
    </lineage>
</organism>
<gene>
    <name evidence="4" type="ORF">IWQ60_009225</name>
</gene>
<protein>
    <recommendedName>
        <fullName evidence="3">DUF7492 domain-containing protein</fullName>
    </recommendedName>
</protein>
<dbReference type="OrthoDB" id="64281at2759"/>
<dbReference type="EMBL" id="JANBPT010000753">
    <property type="protein sequence ID" value="KAJ1913408.1"/>
    <property type="molecule type" value="Genomic_DNA"/>
</dbReference>
<reference evidence="4" key="1">
    <citation type="submission" date="2022-07" db="EMBL/GenBank/DDBJ databases">
        <title>Phylogenomic reconstructions and comparative analyses of Kickxellomycotina fungi.</title>
        <authorList>
            <person name="Reynolds N.K."/>
            <person name="Stajich J.E."/>
            <person name="Barry K."/>
            <person name="Grigoriev I.V."/>
            <person name="Crous P."/>
            <person name="Smith M.E."/>
        </authorList>
    </citation>
    <scope>NUCLEOTIDE SEQUENCE</scope>
    <source>
        <strain evidence="4">RSA 861</strain>
    </source>
</reference>
<dbReference type="AlphaFoldDB" id="A0A9W7ZYF4"/>
<keyword evidence="5" id="KW-1185">Reference proteome</keyword>
<dbReference type="Proteomes" id="UP001150569">
    <property type="component" value="Unassembled WGS sequence"/>
</dbReference>
<accession>A0A9W7ZYF4</accession>
<proteinExistence type="predicted"/>
<evidence type="ECO:0000313" key="5">
    <source>
        <dbReference type="Proteomes" id="UP001150569"/>
    </source>
</evidence>
<sequence>MRSFLLTAAALATLALPQLASAHTWADCIDWDPVERQCNGYPRGYPGREDVNINTDYTYLFSGTPSSQPMCQPGRQDTANYSAKYPQGVAKAGKTYNVRYEINGHQAYATSKVKVLYFPDENIDTLDYNKRSSAKVVGEWNFITDGQCDLPLTDNTSCYGSYTLPDDLPSGDIQLVYFWEFNANPAGQQYSTCFDLKNGGAMERPSASATVTPVTSGVAAPAATGTSTDMAPSANAPTATGTASEVVGTTTPRKCRRKCRGQCSGSSSSPLAAAPTSPVN</sequence>
<evidence type="ECO:0000313" key="4">
    <source>
        <dbReference type="EMBL" id="KAJ1913408.1"/>
    </source>
</evidence>
<dbReference type="Pfam" id="PF24320">
    <property type="entry name" value="DUF7492"/>
    <property type="match status" value="1"/>
</dbReference>
<feature type="compositionally biased region" description="Low complexity" evidence="1">
    <location>
        <begin position="264"/>
        <end position="280"/>
    </location>
</feature>
<feature type="region of interest" description="Disordered" evidence="1">
    <location>
        <begin position="219"/>
        <end position="280"/>
    </location>
</feature>
<dbReference type="InterPro" id="IPR055915">
    <property type="entry name" value="DUF7492"/>
</dbReference>
<feature type="compositionally biased region" description="Polar residues" evidence="1">
    <location>
        <begin position="224"/>
        <end position="252"/>
    </location>
</feature>